<dbReference type="RefSeq" id="WP_108916873.1">
    <property type="nucleotide sequence ID" value="NZ_BGJY01000003.1"/>
</dbReference>
<protein>
    <submittedName>
        <fullName evidence="2">Uncharacterized protein</fullName>
    </submittedName>
</protein>
<accession>A0A549T2B0</accession>
<dbReference type="Proteomes" id="UP000316781">
    <property type="component" value="Unassembled WGS sequence"/>
</dbReference>
<dbReference type="OrthoDB" id="9892691at2"/>
<evidence type="ECO:0000313" key="2">
    <source>
        <dbReference type="EMBL" id="TRL36013.1"/>
    </source>
</evidence>
<proteinExistence type="predicted"/>
<gene>
    <name evidence="2" type="ORF">FM996_05680</name>
</gene>
<dbReference type="AlphaFoldDB" id="A0A549T2B0"/>
<reference evidence="2 3" key="1">
    <citation type="submission" date="2019-07" db="EMBL/GenBank/DDBJ databases">
        <title>Ln-dependent methylotrophs.</title>
        <authorList>
            <person name="Tani A."/>
        </authorList>
    </citation>
    <scope>NUCLEOTIDE SEQUENCE [LARGE SCALE GENOMIC DNA]</scope>
    <source>
        <strain evidence="2 3">SM89A</strain>
    </source>
</reference>
<name>A0A549T2B0_METSR</name>
<organism evidence="2 3">
    <name type="scientific">Methylosinus sporium</name>
    <dbReference type="NCBI Taxonomy" id="428"/>
    <lineage>
        <taxon>Bacteria</taxon>
        <taxon>Pseudomonadati</taxon>
        <taxon>Pseudomonadota</taxon>
        <taxon>Alphaproteobacteria</taxon>
        <taxon>Hyphomicrobiales</taxon>
        <taxon>Methylocystaceae</taxon>
        <taxon>Methylosinus</taxon>
    </lineage>
</organism>
<comment type="caution">
    <text evidence="2">The sequence shown here is derived from an EMBL/GenBank/DDBJ whole genome shotgun (WGS) entry which is preliminary data.</text>
</comment>
<evidence type="ECO:0000313" key="3">
    <source>
        <dbReference type="Proteomes" id="UP000316781"/>
    </source>
</evidence>
<keyword evidence="1" id="KW-0175">Coiled coil</keyword>
<feature type="coiled-coil region" evidence="1">
    <location>
        <begin position="41"/>
        <end position="86"/>
    </location>
</feature>
<dbReference type="EMBL" id="VJMF01000024">
    <property type="protein sequence ID" value="TRL36013.1"/>
    <property type="molecule type" value="Genomic_DNA"/>
</dbReference>
<sequence length="116" mass="13101">MFGGTKDTLAQLAARLAELYKEIVTTTVQFDELRRYTKESLDEFKRLLERQSDKIDRIERERITAEAELTARIKFLEGRLDVLSEKALHIAVADIAAGYVKRGGDGEAVKRLTDGS</sequence>
<evidence type="ECO:0000256" key="1">
    <source>
        <dbReference type="SAM" id="Coils"/>
    </source>
</evidence>